<accession>A0A2T9Z9E0</accession>
<evidence type="ECO:0000313" key="2">
    <source>
        <dbReference type="Proteomes" id="UP000245609"/>
    </source>
</evidence>
<dbReference type="Proteomes" id="UP000245609">
    <property type="component" value="Unassembled WGS sequence"/>
</dbReference>
<comment type="caution">
    <text evidence="1">The sequence shown here is derived from an EMBL/GenBank/DDBJ whole genome shotgun (WGS) entry which is preliminary data.</text>
</comment>
<proteinExistence type="predicted"/>
<sequence length="62" mass="6912">RLPSVGESSRFTAAMSIHFPVEAPSTLPNKVEANSIIHEYIKDEFVLITRNQVVSNTFTSYA</sequence>
<reference evidence="1 2" key="1">
    <citation type="journal article" date="2018" name="MBio">
        <title>Comparative Genomics Reveals the Core Gene Toolbox for the Fungus-Insect Symbiosis.</title>
        <authorList>
            <person name="Wang Y."/>
            <person name="Stata M."/>
            <person name="Wang W."/>
            <person name="Stajich J.E."/>
            <person name="White M.M."/>
            <person name="Moncalvo J.M."/>
        </authorList>
    </citation>
    <scope>NUCLEOTIDE SEQUENCE [LARGE SCALE GENOMIC DNA]</scope>
    <source>
        <strain evidence="1 2">SC-DP-2</strain>
    </source>
</reference>
<dbReference type="EMBL" id="MBFS01001286">
    <property type="protein sequence ID" value="PVV01211.1"/>
    <property type="molecule type" value="Genomic_DNA"/>
</dbReference>
<name>A0A2T9Z9E0_9FUNG</name>
<gene>
    <name evidence="1" type="ORF">BB560_004381</name>
</gene>
<keyword evidence="2" id="KW-1185">Reference proteome</keyword>
<evidence type="ECO:0000313" key="1">
    <source>
        <dbReference type="EMBL" id="PVV01211.1"/>
    </source>
</evidence>
<dbReference type="AlphaFoldDB" id="A0A2T9Z9E0"/>
<organism evidence="1 2">
    <name type="scientific">Smittium megazygosporum</name>
    <dbReference type="NCBI Taxonomy" id="133381"/>
    <lineage>
        <taxon>Eukaryota</taxon>
        <taxon>Fungi</taxon>
        <taxon>Fungi incertae sedis</taxon>
        <taxon>Zoopagomycota</taxon>
        <taxon>Kickxellomycotina</taxon>
        <taxon>Harpellomycetes</taxon>
        <taxon>Harpellales</taxon>
        <taxon>Legeriomycetaceae</taxon>
        <taxon>Smittium</taxon>
    </lineage>
</organism>
<feature type="non-terminal residue" evidence="1">
    <location>
        <position position="1"/>
    </location>
</feature>
<protein>
    <submittedName>
        <fullName evidence="1">Uncharacterized protein</fullName>
    </submittedName>
</protein>